<sequence length="108" mass="12463">MADAEITCVTHHGNLASIHNQGEQSFINNLIRKKYQRNAYAWIGLYDAIQEGKWLWTDGSKVDFTYWAQGEPSNYRGREHCTMIYSSGNRWNDVPCSLQQSFVCAKKL</sequence>
<dbReference type="Gene3D" id="3.10.100.10">
    <property type="entry name" value="Mannose-Binding Protein A, subunit A"/>
    <property type="match status" value="1"/>
</dbReference>
<dbReference type="PANTHER" id="PTHR22803">
    <property type="entry name" value="MANNOSE, PHOSPHOLIPASE, LECTIN RECEPTOR RELATED"/>
    <property type="match status" value="1"/>
</dbReference>
<dbReference type="EMBL" id="CAWUFR010001751">
    <property type="protein sequence ID" value="CAK6984316.1"/>
    <property type="molecule type" value="Genomic_DNA"/>
</dbReference>
<evidence type="ECO:0000313" key="4">
    <source>
        <dbReference type="Proteomes" id="UP001314229"/>
    </source>
</evidence>
<evidence type="ECO:0000313" key="3">
    <source>
        <dbReference type="EMBL" id="CAK6984316.1"/>
    </source>
</evidence>
<dbReference type="Pfam" id="PF00059">
    <property type="entry name" value="Lectin_C"/>
    <property type="match status" value="1"/>
</dbReference>
<dbReference type="PRINTS" id="PR00770">
    <property type="entry name" value="EMAJORBASICP"/>
</dbReference>
<reference evidence="3 4" key="1">
    <citation type="submission" date="2024-01" db="EMBL/GenBank/DDBJ databases">
        <authorList>
            <person name="Alioto T."/>
            <person name="Alioto T."/>
            <person name="Gomez Garrido J."/>
        </authorList>
    </citation>
    <scope>NUCLEOTIDE SEQUENCE [LARGE SCALE GENOMIC DNA]</scope>
</reference>
<dbReference type="GO" id="GO:0006955">
    <property type="term" value="P:immune response"/>
    <property type="evidence" value="ECO:0007669"/>
    <property type="project" value="InterPro"/>
</dbReference>
<dbReference type="InterPro" id="IPR002352">
    <property type="entry name" value="Eosinophil_major_basic"/>
</dbReference>
<dbReference type="InterPro" id="IPR016186">
    <property type="entry name" value="C-type_lectin-like/link_sf"/>
</dbReference>
<dbReference type="Proteomes" id="UP001314229">
    <property type="component" value="Unassembled WGS sequence"/>
</dbReference>
<dbReference type="InterPro" id="IPR001304">
    <property type="entry name" value="C-type_lectin-like"/>
</dbReference>
<accession>A0AAV1QNS1</accession>
<proteinExistence type="predicted"/>
<organism evidence="3 4">
    <name type="scientific">Scomber scombrus</name>
    <name type="common">Atlantic mackerel</name>
    <name type="synonym">Scomber vernalis</name>
    <dbReference type="NCBI Taxonomy" id="13677"/>
    <lineage>
        <taxon>Eukaryota</taxon>
        <taxon>Metazoa</taxon>
        <taxon>Chordata</taxon>
        <taxon>Craniata</taxon>
        <taxon>Vertebrata</taxon>
        <taxon>Euteleostomi</taxon>
        <taxon>Actinopterygii</taxon>
        <taxon>Neopterygii</taxon>
        <taxon>Teleostei</taxon>
        <taxon>Neoteleostei</taxon>
        <taxon>Acanthomorphata</taxon>
        <taxon>Pelagiaria</taxon>
        <taxon>Scombriformes</taxon>
        <taxon>Scombridae</taxon>
        <taxon>Scomber</taxon>
    </lineage>
</organism>
<gene>
    <name evidence="3" type="ORF">FSCOSCO3_A011534</name>
</gene>
<dbReference type="InterPro" id="IPR018378">
    <property type="entry name" value="C-type_lectin_CS"/>
</dbReference>
<protein>
    <submittedName>
        <fullName evidence="3">Galactose-specific lectin nattectin-like</fullName>
    </submittedName>
</protein>
<dbReference type="PROSITE" id="PS50041">
    <property type="entry name" value="C_TYPE_LECTIN_2"/>
    <property type="match status" value="1"/>
</dbReference>
<dbReference type="SMART" id="SM00034">
    <property type="entry name" value="CLECT"/>
    <property type="match status" value="1"/>
</dbReference>
<keyword evidence="4" id="KW-1185">Reference proteome</keyword>
<dbReference type="SUPFAM" id="SSF56436">
    <property type="entry name" value="C-type lectin-like"/>
    <property type="match status" value="1"/>
</dbReference>
<evidence type="ECO:0000256" key="1">
    <source>
        <dbReference type="ARBA" id="ARBA00023157"/>
    </source>
</evidence>
<dbReference type="AlphaFoldDB" id="A0AAV1QNS1"/>
<dbReference type="InterPro" id="IPR050111">
    <property type="entry name" value="C-type_lectin/snaclec_domain"/>
</dbReference>
<keyword evidence="1" id="KW-1015">Disulfide bond</keyword>
<feature type="domain" description="C-type lectin" evidence="2">
    <location>
        <begin position="1"/>
        <end position="105"/>
    </location>
</feature>
<evidence type="ECO:0000259" key="2">
    <source>
        <dbReference type="PROSITE" id="PS50041"/>
    </source>
</evidence>
<dbReference type="InterPro" id="IPR016187">
    <property type="entry name" value="CTDL_fold"/>
</dbReference>
<comment type="caution">
    <text evidence="3">The sequence shown here is derived from an EMBL/GenBank/DDBJ whole genome shotgun (WGS) entry which is preliminary data.</text>
</comment>
<dbReference type="PROSITE" id="PS00615">
    <property type="entry name" value="C_TYPE_LECTIN_1"/>
    <property type="match status" value="1"/>
</dbReference>
<name>A0AAV1QNS1_SCOSC</name>